<reference evidence="3" key="3">
    <citation type="submission" date="2020-05" db="UniProtKB">
        <authorList>
            <consortium name="EnsemblMetazoa"/>
        </authorList>
    </citation>
    <scope>IDENTIFICATION</scope>
    <source>
        <strain evidence="3">Jacobina</strain>
    </source>
</reference>
<reference evidence="2" key="2">
    <citation type="journal article" date="2020" name="BMC">
        <title>Leishmania infection induces a limited differential gene expression in the sand fly midgut.</title>
        <authorList>
            <person name="Coutinho-Abreu I.V."/>
            <person name="Serafim T.D."/>
            <person name="Meneses C."/>
            <person name="Kamhawi S."/>
            <person name="Oliveira F."/>
            <person name="Valenzuela J.G."/>
        </authorList>
    </citation>
    <scope>NUCLEOTIDE SEQUENCE</scope>
    <source>
        <strain evidence="2">Jacobina</strain>
        <tissue evidence="2">Midgut</tissue>
    </source>
</reference>
<evidence type="ECO:0000313" key="2">
    <source>
        <dbReference type="EMBL" id="MBC1173250.1"/>
    </source>
</evidence>
<feature type="chain" id="PRO_5044555216" evidence="1">
    <location>
        <begin position="19"/>
        <end position="96"/>
    </location>
</feature>
<organism evidence="3 4">
    <name type="scientific">Lutzomyia longipalpis</name>
    <name type="common">Sand fly</name>
    <dbReference type="NCBI Taxonomy" id="7200"/>
    <lineage>
        <taxon>Eukaryota</taxon>
        <taxon>Metazoa</taxon>
        <taxon>Ecdysozoa</taxon>
        <taxon>Arthropoda</taxon>
        <taxon>Hexapoda</taxon>
        <taxon>Insecta</taxon>
        <taxon>Pterygota</taxon>
        <taxon>Neoptera</taxon>
        <taxon>Endopterygota</taxon>
        <taxon>Diptera</taxon>
        <taxon>Nematocera</taxon>
        <taxon>Psychodoidea</taxon>
        <taxon>Psychodidae</taxon>
        <taxon>Lutzomyia</taxon>
        <taxon>Lutzomyia</taxon>
    </lineage>
</organism>
<reference evidence="4" key="1">
    <citation type="submission" date="2012-05" db="EMBL/GenBank/DDBJ databases">
        <title>Whole Genome Assembly of Lutzomyia longipalpis.</title>
        <authorList>
            <person name="Richards S."/>
            <person name="Qu C."/>
            <person name="Dillon R."/>
            <person name="Worley K."/>
            <person name="Scherer S."/>
            <person name="Batterton M."/>
            <person name="Taylor A."/>
            <person name="Hawes A."/>
            <person name="Hernandez B."/>
            <person name="Kovar C."/>
            <person name="Mandapat C."/>
            <person name="Pham C."/>
            <person name="Qu C."/>
            <person name="Jing C."/>
            <person name="Bess C."/>
            <person name="Bandaranaike D."/>
            <person name="Ngo D."/>
            <person name="Ongeri F."/>
            <person name="Arias F."/>
            <person name="Lara F."/>
            <person name="Weissenberger G."/>
            <person name="Kamau G."/>
            <person name="Han H."/>
            <person name="Shen H."/>
            <person name="Dinh H."/>
            <person name="Khalil I."/>
            <person name="Jones J."/>
            <person name="Shafer J."/>
            <person name="Jayaseelan J."/>
            <person name="Quiroz J."/>
            <person name="Blankenburg K."/>
            <person name="Nguyen L."/>
            <person name="Jackson L."/>
            <person name="Francisco L."/>
            <person name="Tang L.-Y."/>
            <person name="Pu L.-L."/>
            <person name="Perales L."/>
            <person name="Lorensuhewa L."/>
            <person name="Munidasa M."/>
            <person name="Coyle M."/>
            <person name="Taylor M."/>
            <person name="Puazo M."/>
            <person name="Firestine M."/>
            <person name="Scheel M."/>
            <person name="Javaid M."/>
            <person name="Wang M."/>
            <person name="Li M."/>
            <person name="Tabassum N."/>
            <person name="Saada N."/>
            <person name="Osuji N."/>
            <person name="Aqrawi P."/>
            <person name="Fu Q."/>
            <person name="Thornton R."/>
            <person name="Raj R."/>
            <person name="Goodspeed R."/>
            <person name="Mata R."/>
            <person name="Najjar R."/>
            <person name="Gubbala S."/>
            <person name="Lee S."/>
            <person name="Denson S."/>
            <person name="Patil S."/>
            <person name="Macmil S."/>
            <person name="Qi S."/>
            <person name="Matskevitch T."/>
            <person name="Palculict T."/>
            <person name="Mathew T."/>
            <person name="Vee V."/>
            <person name="Velamala V."/>
            <person name="Korchina V."/>
            <person name="Cai W."/>
            <person name="Liu W."/>
            <person name="Dai W."/>
            <person name="Zou X."/>
            <person name="Zhu Y."/>
            <person name="Zhang Y."/>
            <person name="Wu Y.-Q."/>
            <person name="Xin Y."/>
            <person name="Nazarath L."/>
            <person name="Kovar C."/>
            <person name="Han Y."/>
            <person name="Muzny D."/>
            <person name="Gibbs R."/>
        </authorList>
    </citation>
    <scope>NUCLEOTIDE SEQUENCE [LARGE SCALE GENOMIC DNA]</scope>
    <source>
        <strain evidence="4">Jacobina</strain>
    </source>
</reference>
<dbReference type="VEuPathDB" id="VectorBase:LLOJ000737"/>
<feature type="signal peptide" evidence="1">
    <location>
        <begin position="1"/>
        <end position="18"/>
    </location>
</feature>
<dbReference type="EMBL" id="GITU01004547">
    <property type="protein sequence ID" value="MBC1173250.1"/>
    <property type="molecule type" value="Transcribed_RNA"/>
</dbReference>
<keyword evidence="4" id="KW-1185">Reference proteome</keyword>
<evidence type="ECO:0000256" key="1">
    <source>
        <dbReference type="SAM" id="SignalP"/>
    </source>
</evidence>
<dbReference type="EMBL" id="AJWK01002936">
    <property type="status" value="NOT_ANNOTATED_CDS"/>
    <property type="molecule type" value="Genomic_DNA"/>
</dbReference>
<evidence type="ECO:0000313" key="3">
    <source>
        <dbReference type="EnsemblMetazoa" id="LLOJ000737-PA"/>
    </source>
</evidence>
<keyword evidence="1" id="KW-0732">Signal</keyword>
<sequence length="96" mass="10453">MLKFVVFVILAVLAPSFALISDFNLIQCPGIPLPKDVSLDECPNGNPCNIHVGDTISVYDTVVLNEPVTGLIGLLVLSEPMVKLFSKIFLRMPVQL</sequence>
<accession>A0A1B0C9W5</accession>
<dbReference type="AlphaFoldDB" id="A0A1B0C9W5"/>
<proteinExistence type="predicted"/>
<name>A0A1B0C9W5_LUTLO</name>
<protein>
    <submittedName>
        <fullName evidence="2">Putative secreted protein</fullName>
    </submittedName>
</protein>
<dbReference type="EMBL" id="AJWK01002935">
    <property type="status" value="NOT_ANNOTATED_CDS"/>
    <property type="molecule type" value="Genomic_DNA"/>
</dbReference>
<evidence type="ECO:0000313" key="4">
    <source>
        <dbReference type="Proteomes" id="UP000092461"/>
    </source>
</evidence>
<dbReference type="Proteomes" id="UP000092461">
    <property type="component" value="Unassembled WGS sequence"/>
</dbReference>
<dbReference type="EnsemblMetazoa" id="LLOJ000737-RA">
    <property type="protein sequence ID" value="LLOJ000737-PA"/>
    <property type="gene ID" value="LLOJ000737"/>
</dbReference>